<evidence type="ECO:0000313" key="2">
    <source>
        <dbReference type="EMBL" id="CAA9386675.1"/>
    </source>
</evidence>
<gene>
    <name evidence="2" type="ORF">AVDCRST_MAG64-984</name>
</gene>
<reference evidence="2" key="1">
    <citation type="submission" date="2020-02" db="EMBL/GenBank/DDBJ databases">
        <authorList>
            <person name="Meier V. D."/>
        </authorList>
    </citation>
    <scope>NUCLEOTIDE SEQUENCE</scope>
    <source>
        <strain evidence="2">AVDCRST_MAG64</strain>
    </source>
</reference>
<dbReference type="EMBL" id="CADCUQ010000231">
    <property type="protein sequence ID" value="CAA9386675.1"/>
    <property type="molecule type" value="Genomic_DNA"/>
</dbReference>
<feature type="compositionally biased region" description="Basic and acidic residues" evidence="1">
    <location>
        <begin position="71"/>
        <end position="97"/>
    </location>
</feature>
<feature type="compositionally biased region" description="Basic and acidic residues" evidence="1">
    <location>
        <begin position="144"/>
        <end position="155"/>
    </location>
</feature>
<feature type="compositionally biased region" description="Basic and acidic residues" evidence="1">
    <location>
        <begin position="50"/>
        <end position="64"/>
    </location>
</feature>
<evidence type="ECO:0000256" key="1">
    <source>
        <dbReference type="SAM" id="MobiDB-lite"/>
    </source>
</evidence>
<protein>
    <submittedName>
        <fullName evidence="2">NIPSNAP family containing protein</fullName>
    </submittedName>
</protein>
<organism evidence="2">
    <name type="scientific">uncultured Phycisphaerae bacterium</name>
    <dbReference type="NCBI Taxonomy" id="904963"/>
    <lineage>
        <taxon>Bacteria</taxon>
        <taxon>Pseudomonadati</taxon>
        <taxon>Planctomycetota</taxon>
        <taxon>Phycisphaerae</taxon>
        <taxon>environmental samples</taxon>
    </lineage>
</organism>
<name>A0A6J4NF96_9BACT</name>
<feature type="compositionally biased region" description="Basic residues" evidence="1">
    <location>
        <begin position="1"/>
        <end position="38"/>
    </location>
</feature>
<feature type="non-terminal residue" evidence="2">
    <location>
        <position position="155"/>
    </location>
</feature>
<accession>A0A6J4NF96</accession>
<proteinExistence type="predicted"/>
<dbReference type="AlphaFoldDB" id="A0A6J4NF96"/>
<sequence>ASNSRAHRLCFLRHGLGGRRSRRPGEGRRRRHGRRRAGHAVGRPAGQVLRDADLHGRGGQDGRPARPVPRPHAEAVQEARDRERGLLDGRRREERRQAVLRHRVPGQGVPGHAVERVRQGPGVGQGQGRVGEERQAGRQGRAGVPDRDGLLADQV</sequence>
<feature type="region of interest" description="Disordered" evidence="1">
    <location>
        <begin position="1"/>
        <end position="155"/>
    </location>
</feature>
<feature type="non-terminal residue" evidence="2">
    <location>
        <position position="1"/>
    </location>
</feature>